<name>A0A8S2WKQ7_9BILA</name>
<feature type="non-terminal residue" evidence="2">
    <location>
        <position position="34"/>
    </location>
</feature>
<feature type="region of interest" description="Disordered" evidence="1">
    <location>
        <begin position="1"/>
        <end position="34"/>
    </location>
</feature>
<evidence type="ECO:0000256" key="1">
    <source>
        <dbReference type="SAM" id="MobiDB-lite"/>
    </source>
</evidence>
<proteinExistence type="predicted"/>
<sequence length="34" mass="4068">MSSTRNYSKESRSYYSRSSSFSNDHSNSSYRRRP</sequence>
<accession>A0A8S2WKQ7</accession>
<dbReference type="EMBL" id="CAJOBI010067601">
    <property type="protein sequence ID" value="CAF4443212.1"/>
    <property type="molecule type" value="Genomic_DNA"/>
</dbReference>
<protein>
    <submittedName>
        <fullName evidence="2">Uncharacterized protein</fullName>
    </submittedName>
</protein>
<feature type="compositionally biased region" description="Low complexity" evidence="1">
    <location>
        <begin position="13"/>
        <end position="34"/>
    </location>
</feature>
<dbReference type="AlphaFoldDB" id="A0A8S2WKQ7"/>
<gene>
    <name evidence="2" type="ORF">SMN809_LOCUS32369</name>
</gene>
<dbReference type="Proteomes" id="UP000676336">
    <property type="component" value="Unassembled WGS sequence"/>
</dbReference>
<comment type="caution">
    <text evidence="2">The sequence shown here is derived from an EMBL/GenBank/DDBJ whole genome shotgun (WGS) entry which is preliminary data.</text>
</comment>
<reference evidence="2" key="1">
    <citation type="submission" date="2021-02" db="EMBL/GenBank/DDBJ databases">
        <authorList>
            <person name="Nowell W R."/>
        </authorList>
    </citation>
    <scope>NUCLEOTIDE SEQUENCE</scope>
</reference>
<evidence type="ECO:0000313" key="3">
    <source>
        <dbReference type="Proteomes" id="UP000676336"/>
    </source>
</evidence>
<organism evidence="2 3">
    <name type="scientific">Rotaria magnacalcarata</name>
    <dbReference type="NCBI Taxonomy" id="392030"/>
    <lineage>
        <taxon>Eukaryota</taxon>
        <taxon>Metazoa</taxon>
        <taxon>Spiralia</taxon>
        <taxon>Gnathifera</taxon>
        <taxon>Rotifera</taxon>
        <taxon>Eurotatoria</taxon>
        <taxon>Bdelloidea</taxon>
        <taxon>Philodinida</taxon>
        <taxon>Philodinidae</taxon>
        <taxon>Rotaria</taxon>
    </lineage>
</organism>
<evidence type="ECO:0000313" key="2">
    <source>
        <dbReference type="EMBL" id="CAF4443212.1"/>
    </source>
</evidence>